<feature type="binding site" evidence="3">
    <location>
        <begin position="693"/>
        <end position="700"/>
    </location>
    <ligand>
        <name>ATP</name>
        <dbReference type="ChEBI" id="CHEBI:30616"/>
    </ligand>
</feature>
<keyword evidence="1 3" id="KW-0547">Nucleotide-binding</keyword>
<dbReference type="Pfam" id="PF01580">
    <property type="entry name" value="FtsK_SpoIIIE"/>
    <property type="match status" value="2"/>
</dbReference>
<evidence type="ECO:0000259" key="6">
    <source>
        <dbReference type="PROSITE" id="PS50901"/>
    </source>
</evidence>
<dbReference type="InterPro" id="IPR032030">
    <property type="entry name" value="YscD_cytoplasmic_dom"/>
</dbReference>
<accession>A0A7Y9EKF6</accession>
<comment type="caution">
    <text evidence="7">The sequence shown here is derived from an EMBL/GenBank/DDBJ whole genome shotgun (WGS) entry which is preliminary data.</text>
</comment>
<feature type="region of interest" description="Disordered" evidence="4">
    <location>
        <begin position="374"/>
        <end position="402"/>
    </location>
</feature>
<feature type="domain" description="FtsK" evidence="6">
    <location>
        <begin position="1009"/>
        <end position="1199"/>
    </location>
</feature>
<dbReference type="CDD" id="cd00060">
    <property type="entry name" value="FHA"/>
    <property type="match status" value="1"/>
</dbReference>
<dbReference type="PANTHER" id="PTHR22683:SF1">
    <property type="entry name" value="TYPE VII SECRETION SYSTEM PROTEIN ESSC"/>
    <property type="match status" value="1"/>
</dbReference>
<keyword evidence="2 3" id="KW-0067">ATP-binding</keyword>
<dbReference type="Gene3D" id="2.60.200.20">
    <property type="match status" value="1"/>
</dbReference>
<dbReference type="SUPFAM" id="SSF52540">
    <property type="entry name" value="P-loop containing nucleoside triphosphate hydrolases"/>
    <property type="match status" value="3"/>
</dbReference>
<dbReference type="CDD" id="cd01127">
    <property type="entry name" value="TrwB_TraG_TraD_VirD4"/>
    <property type="match status" value="1"/>
</dbReference>
<evidence type="ECO:0000256" key="5">
    <source>
        <dbReference type="SAM" id="Phobius"/>
    </source>
</evidence>
<proteinExistence type="predicted"/>
<keyword evidence="8" id="KW-1185">Reference proteome</keyword>
<dbReference type="PROSITE" id="PS50901">
    <property type="entry name" value="FTSK"/>
    <property type="match status" value="2"/>
</dbReference>
<name>A0A7Y9EKF6_9ACTN</name>
<feature type="compositionally biased region" description="Gly residues" evidence="4">
    <location>
        <begin position="906"/>
        <end position="916"/>
    </location>
</feature>
<evidence type="ECO:0000256" key="3">
    <source>
        <dbReference type="PROSITE-ProRule" id="PRU00289"/>
    </source>
</evidence>
<dbReference type="InterPro" id="IPR027417">
    <property type="entry name" value="P-loop_NTPase"/>
</dbReference>
<feature type="transmembrane region" description="Helical" evidence="5">
    <location>
        <begin position="246"/>
        <end position="263"/>
    </location>
</feature>
<protein>
    <submittedName>
        <fullName evidence="7">S-DNA-T family DNA segregation ATPase FtsK/SpoIIIE</fullName>
    </submittedName>
</protein>
<keyword evidence="5" id="KW-0812">Transmembrane</keyword>
<dbReference type="PANTHER" id="PTHR22683">
    <property type="entry name" value="SPORULATION PROTEIN RELATED"/>
    <property type="match status" value="1"/>
</dbReference>
<feature type="domain" description="FtsK" evidence="6">
    <location>
        <begin position="667"/>
        <end position="867"/>
    </location>
</feature>
<dbReference type="RefSeq" id="WP_179846089.1">
    <property type="nucleotide sequence ID" value="NZ_JACCBA010000001.1"/>
</dbReference>
<dbReference type="SMART" id="SM00382">
    <property type="entry name" value="AAA"/>
    <property type="match status" value="3"/>
</dbReference>
<keyword evidence="5" id="KW-1133">Transmembrane helix</keyword>
<dbReference type="InterPro" id="IPR002543">
    <property type="entry name" value="FtsK_dom"/>
</dbReference>
<dbReference type="InterPro" id="IPR050206">
    <property type="entry name" value="FtsK/SpoIIIE/SftA"/>
</dbReference>
<feature type="region of interest" description="Disordered" evidence="4">
    <location>
        <begin position="898"/>
        <end position="933"/>
    </location>
</feature>
<evidence type="ECO:0000256" key="2">
    <source>
        <dbReference type="ARBA" id="ARBA00022840"/>
    </source>
</evidence>
<keyword evidence="5" id="KW-0472">Membrane</keyword>
<dbReference type="Pfam" id="PF16697">
    <property type="entry name" value="Yop-YscD_cpl"/>
    <property type="match status" value="1"/>
</dbReference>
<evidence type="ECO:0000256" key="1">
    <source>
        <dbReference type="ARBA" id="ARBA00022741"/>
    </source>
</evidence>
<dbReference type="Proteomes" id="UP000529783">
    <property type="component" value="Unassembled WGS sequence"/>
</dbReference>
<evidence type="ECO:0000313" key="7">
    <source>
        <dbReference type="EMBL" id="NYD49352.1"/>
    </source>
</evidence>
<gene>
    <name evidence="7" type="ORF">BJY14_005335</name>
</gene>
<feature type="region of interest" description="Disordered" evidence="4">
    <location>
        <begin position="1209"/>
        <end position="1230"/>
    </location>
</feature>
<organism evidence="7 8">
    <name type="scientific">Actinomadura luteofluorescens</name>
    <dbReference type="NCBI Taxonomy" id="46163"/>
    <lineage>
        <taxon>Bacteria</taxon>
        <taxon>Bacillati</taxon>
        <taxon>Actinomycetota</taxon>
        <taxon>Actinomycetes</taxon>
        <taxon>Streptosporangiales</taxon>
        <taxon>Thermomonosporaceae</taxon>
        <taxon>Actinomadura</taxon>
    </lineage>
</organism>
<evidence type="ECO:0000256" key="4">
    <source>
        <dbReference type="SAM" id="MobiDB-lite"/>
    </source>
</evidence>
<dbReference type="Gene3D" id="3.40.50.300">
    <property type="entry name" value="P-loop containing nucleotide triphosphate hydrolases"/>
    <property type="match status" value="4"/>
</dbReference>
<dbReference type="EMBL" id="JACCBA010000001">
    <property type="protein sequence ID" value="NYD49352.1"/>
    <property type="molecule type" value="Genomic_DNA"/>
</dbReference>
<dbReference type="GO" id="GO:0005524">
    <property type="term" value="F:ATP binding"/>
    <property type="evidence" value="ECO:0007669"/>
    <property type="project" value="UniProtKB-UniRule"/>
</dbReference>
<dbReference type="InterPro" id="IPR003593">
    <property type="entry name" value="AAA+_ATPase"/>
</dbReference>
<feature type="binding site" evidence="3">
    <location>
        <begin position="1026"/>
        <end position="1033"/>
    </location>
    <ligand>
        <name>ATP</name>
        <dbReference type="ChEBI" id="CHEBI:30616"/>
    </ligand>
</feature>
<evidence type="ECO:0000313" key="8">
    <source>
        <dbReference type="Proteomes" id="UP000529783"/>
    </source>
</evidence>
<reference evidence="7 8" key="1">
    <citation type="submission" date="2020-07" db="EMBL/GenBank/DDBJ databases">
        <title>Sequencing the genomes of 1000 actinobacteria strains.</title>
        <authorList>
            <person name="Klenk H.-P."/>
        </authorList>
    </citation>
    <scope>NUCLEOTIDE SEQUENCE [LARGE SCALE GENOMIC DNA]</scope>
    <source>
        <strain evidence="7 8">DSM 40398</strain>
    </source>
</reference>
<dbReference type="GO" id="GO:0003677">
    <property type="term" value="F:DNA binding"/>
    <property type="evidence" value="ECO:0007669"/>
    <property type="project" value="InterPro"/>
</dbReference>
<sequence>MRISFTALTGGGPRDVVLNLDSEATVDGVAQTLAATLDGRPAVPAPRFSKDALLSRGARKALWMDGRMLDPQALAVKELRDGAVVAVERRGAAATVLTEPTGLVEVRVVGGPAAGSVHRLGLGVCTIGSGHDVDVVLDDPSVPARSLRLTVERAAVQVEASALTMQGAVALDGTPLGARTAWPMGALLTVGASVLALAPCAAPDTHLEPLPEGGLAFNRPPRLNRPRRARTLEVPKRPERNPRERLRLFGALLFSAFGLAMAFGLGQWWWALFALAWPVMTLGEWLGDRMHGRKSYKRSLKEYHRKAGEFDGELERLRREDEAERRALHPDAAEVLLTATGPRRRLWERRRDDPDVLHLRVGLADLPARIELTGDAELPARPGSEQTGPEAPSSHGGSGIRVPKARQVPVVLPLTELGVIGLTGPRHASRALARWLVAQAAALHSPRDLAIVVLSADQDAGNEWNWVRWLPHCAPREGEDCVALVGTDPESAAHRVTELAIRVTERRRAAQAESSFFGQGSRPADAAPYNILIVLDGARALRRIPGMPMLLSRGAEYGLYAICVDDEERMLPEECSAVAAWDAQRHSTLLLQGQGLDAVGPVLADQVSATWTDRVARALAPVRDVSREDAEDSLPADVRLLDVLDMPEPTAEHVLQSWNRTGGRTTRVPIGLASGGRHEIDLRVDGPHGLIAGTTGAGKSELLQTLIASLAVANRPDEMTFVLIDYKGGAAFKDCANLPHTVGMVTDLDGHATERALESLAAELRRREEILLGAGAKDVDDYDDLRPSDPGLPAMPRLVLVIDEFAAMVTELPDFVTGLVDIGRRGRSLGVHLVLATQRPAGVVTADIRANTNLRIALRVTDPDESADVLDSPDAAQISKSTPGRCYVRSGVSAPQAVQSARIGGRRPGAGAGSGGPTVHPLPWQGLGHPLPAPREAADDAVLATDLAVLVQAVDEAARRAGIARQPSPWLSPLPERVALAPRTAAGGSVVDVPPVPFGVTDLPAVQSREELALDLATGGHLYIAGSAQSGRSTALRTIAGSLAGACSPYDAHLYAVDCGANALLPLVSLPHCGAVVTRDQLDRCERLLTALTAEVARRQQVLAEAGFSSLAEQRAAVAATDRLPWMVLLLDRWEGFLGAFEHYDYGRLVDQVVRLLREGAAAGLRAVFTGDRSGLGGQVSTVFDRRLLLRMADPNDYGYGGLQDRQIPAEMPPGRALEPSGPGAPPRESQIALLGDDASGASQVAALQEIARTSVSRYGRLPRRRGPLHVDELPVRVTYREAMSLDPEFLAPSPLWALVGVGGDTLAPVGIDLLGEGPGFAVAGPPRSGRSTTLRTIVHSLLDPAVGGGLVPVVLVTPRRSPLRLLSGRPGVLGVLASDADAGDLERAIGDEHRYAVVVDDAELLDETELDEALSDVLRTARDGEHAVVIGGTTDDLGRGYRGFLSDARRSRSGVLLSVDSPDDGDLFGLRLPRNAPLGGPTGRGLFVAAGATTRIQVALPPPVSAD</sequence>